<sequence length="380" mass="42509">MEVALTFGSLGDIIQLCQLAIQLGRAVGVGCGAVGESAKEYQELRHDLGLFVRILTQAVATYEEHESGTYLADLDKASKSVVDQTASLIQDALDHFQSRYKNSLHPEGSGKKRSARVDNTTLLARVAGVQTLVSRSCSDQEEMLDLMRQQRKTTEEQVQKLDEVSQQLVKQDTSSRNILAVAGEALSAIIQVKDLLFQVSQDVINVRTVLNSMFTRSMDPTKELPVTIEDALGRHVPIPPEWLDSLDWEKLYLLICWRFEGENGYEMVMRRDYALEESASGRDLDLNRPLHLCLRRGMKINMTMIFQIPKSLSGACPRCMTEIDAPEDITVQCPRSDCGMWFSMRQTVMDDSNQTTSPKDDKFDKESAPTVVTILGILAL</sequence>
<dbReference type="PANTHER" id="PTHR38886">
    <property type="entry name" value="SESA DOMAIN-CONTAINING PROTEIN"/>
    <property type="match status" value="1"/>
</dbReference>
<evidence type="ECO:0000313" key="3">
    <source>
        <dbReference type="EMBL" id="RSL64865.1"/>
    </source>
</evidence>
<evidence type="ECO:0000313" key="4">
    <source>
        <dbReference type="Proteomes" id="UP000287972"/>
    </source>
</evidence>
<proteinExistence type="predicted"/>
<dbReference type="AlphaFoldDB" id="A0A428QHT5"/>
<gene>
    <name evidence="3" type="ORF">CEP51_013081</name>
</gene>
<feature type="domain" description="Ubiquitin-like" evidence="2">
    <location>
        <begin position="223"/>
        <end position="307"/>
    </location>
</feature>
<name>A0A428QHT5_9HYPO</name>
<dbReference type="PANTHER" id="PTHR38886:SF1">
    <property type="entry name" value="NACHT-NTPASE AND P-LOOP NTPASES N-TERMINAL DOMAIN-CONTAINING PROTEIN"/>
    <property type="match status" value="1"/>
</dbReference>
<dbReference type="EMBL" id="NKCL01000521">
    <property type="protein sequence ID" value="RSL64865.1"/>
    <property type="molecule type" value="Genomic_DNA"/>
</dbReference>
<reference evidence="3 4" key="1">
    <citation type="submission" date="2017-06" db="EMBL/GenBank/DDBJ databases">
        <title>Comparative genomic analysis of Ambrosia Fusariam Clade fungi.</title>
        <authorList>
            <person name="Stajich J.E."/>
            <person name="Carrillo J."/>
            <person name="Kijimoto T."/>
            <person name="Eskalen A."/>
            <person name="O'Donnell K."/>
            <person name="Kasson M."/>
        </authorList>
    </citation>
    <scope>NUCLEOTIDE SEQUENCE [LARGE SCALE GENOMIC DNA]</scope>
    <source>
        <strain evidence="3 4">NRRL62606</strain>
    </source>
</reference>
<organism evidence="3 4">
    <name type="scientific">Fusarium floridanum</name>
    <dbReference type="NCBI Taxonomy" id="1325733"/>
    <lineage>
        <taxon>Eukaryota</taxon>
        <taxon>Fungi</taxon>
        <taxon>Dikarya</taxon>
        <taxon>Ascomycota</taxon>
        <taxon>Pezizomycotina</taxon>
        <taxon>Sordariomycetes</taxon>
        <taxon>Hypocreomycetidae</taxon>
        <taxon>Hypocreales</taxon>
        <taxon>Nectriaceae</taxon>
        <taxon>Fusarium</taxon>
        <taxon>Fusarium solani species complex</taxon>
    </lineage>
</organism>
<dbReference type="Pfam" id="PF22893">
    <property type="entry name" value="ULD_2"/>
    <property type="match status" value="1"/>
</dbReference>
<evidence type="ECO:0000259" key="2">
    <source>
        <dbReference type="Pfam" id="PF22893"/>
    </source>
</evidence>
<keyword evidence="4" id="KW-1185">Reference proteome</keyword>
<feature type="coiled-coil region" evidence="1">
    <location>
        <begin position="137"/>
        <end position="171"/>
    </location>
</feature>
<protein>
    <recommendedName>
        <fullName evidence="2">Ubiquitin-like domain-containing protein</fullName>
    </recommendedName>
</protein>
<keyword evidence="1" id="KW-0175">Coiled coil</keyword>
<accession>A0A428QHT5</accession>
<comment type="caution">
    <text evidence="3">The sequence shown here is derived from an EMBL/GenBank/DDBJ whole genome shotgun (WGS) entry which is preliminary data.</text>
</comment>
<evidence type="ECO:0000256" key="1">
    <source>
        <dbReference type="SAM" id="Coils"/>
    </source>
</evidence>
<dbReference type="InterPro" id="IPR054464">
    <property type="entry name" value="ULD_fung"/>
</dbReference>
<dbReference type="Proteomes" id="UP000287972">
    <property type="component" value="Unassembled WGS sequence"/>
</dbReference>